<evidence type="ECO:0000256" key="9">
    <source>
        <dbReference type="ARBA" id="ARBA00023211"/>
    </source>
</evidence>
<reference evidence="13 14" key="1">
    <citation type="journal article" date="2015" name="Antonie Van Leeuwenhoek">
        <title>Oceanobacillus bengalensis sp. nov., a bacterium isolated from seawater of the Bay of Bengal.</title>
        <authorList>
            <person name="Yongchang O."/>
            <person name="Xiang W."/>
            <person name="Wang G."/>
        </authorList>
    </citation>
    <scope>NUCLEOTIDE SEQUENCE [LARGE SCALE GENOMIC DNA]</scope>
    <source>
        <strain evidence="13 14">MCCC 1K00260</strain>
    </source>
</reference>
<dbReference type="GO" id="GO:0003935">
    <property type="term" value="F:GTP cyclohydrolase II activity"/>
    <property type="evidence" value="ECO:0007669"/>
    <property type="project" value="TreeGrafter"/>
</dbReference>
<dbReference type="Pfam" id="PF00926">
    <property type="entry name" value="DHBP_synthase"/>
    <property type="match status" value="1"/>
</dbReference>
<feature type="binding site" evidence="11">
    <location>
        <begin position="26"/>
        <end position="27"/>
    </location>
    <ligand>
        <name>D-ribulose 5-phosphate</name>
        <dbReference type="ChEBI" id="CHEBI:58121"/>
    </ligand>
</feature>
<comment type="pathway">
    <text evidence="4 11 12">Cofactor biosynthesis; riboflavin biosynthesis; 2-hydroxy-3-oxobutyl phosphate from D-ribulose 5-phosphate: step 1/1.</text>
</comment>
<protein>
    <recommendedName>
        <fullName evidence="11 12">3,4-dihydroxy-2-butanone 4-phosphate synthase</fullName>
        <shortName evidence="11 12">DHBP synthase</shortName>
        <ecNumber evidence="11 12">4.1.99.12</ecNumber>
    </recommendedName>
</protein>
<proteinExistence type="inferred from homology"/>
<dbReference type="InterPro" id="IPR000422">
    <property type="entry name" value="DHBP_synthase_RibB"/>
</dbReference>
<evidence type="ECO:0000256" key="4">
    <source>
        <dbReference type="ARBA" id="ARBA00004904"/>
    </source>
</evidence>
<keyword evidence="14" id="KW-1185">Reference proteome</keyword>
<evidence type="ECO:0000256" key="6">
    <source>
        <dbReference type="ARBA" id="ARBA00022619"/>
    </source>
</evidence>
<dbReference type="HAMAP" id="MF_00180">
    <property type="entry name" value="RibB"/>
    <property type="match status" value="1"/>
</dbReference>
<dbReference type="FunFam" id="3.90.870.10:FF:000001">
    <property type="entry name" value="Riboflavin biosynthesis protein RibBA"/>
    <property type="match status" value="1"/>
</dbReference>
<evidence type="ECO:0000256" key="5">
    <source>
        <dbReference type="ARBA" id="ARBA00005520"/>
    </source>
</evidence>
<keyword evidence="7 11" id="KW-0479">Metal-binding</keyword>
<feature type="site" description="Essential for catalytic activity" evidence="11">
    <location>
        <position position="162"/>
    </location>
</feature>
<comment type="catalytic activity">
    <reaction evidence="1 11 12">
        <text>D-ribulose 5-phosphate = (2S)-2-hydroxy-3-oxobutyl phosphate + formate + H(+)</text>
        <dbReference type="Rhea" id="RHEA:18457"/>
        <dbReference type="ChEBI" id="CHEBI:15378"/>
        <dbReference type="ChEBI" id="CHEBI:15740"/>
        <dbReference type="ChEBI" id="CHEBI:58121"/>
        <dbReference type="ChEBI" id="CHEBI:58830"/>
        <dbReference type="EC" id="4.1.99.12"/>
    </reaction>
</comment>
<keyword evidence="9 11" id="KW-0464">Manganese</keyword>
<feature type="binding site" evidence="11">
    <location>
        <position position="27"/>
    </location>
    <ligand>
        <name>Mg(2+)</name>
        <dbReference type="ChEBI" id="CHEBI:18420"/>
        <label>2</label>
    </ligand>
</feature>
<dbReference type="GO" id="GO:0030145">
    <property type="term" value="F:manganese ion binding"/>
    <property type="evidence" value="ECO:0007669"/>
    <property type="project" value="UniProtKB-UniRule"/>
</dbReference>
<comment type="caution">
    <text evidence="13">The sequence shown here is derived from an EMBL/GenBank/DDBJ whole genome shotgun (WGS) entry which is preliminary data.</text>
</comment>
<dbReference type="InterPro" id="IPR017945">
    <property type="entry name" value="DHBP_synth_RibB-like_a/b_dom"/>
</dbReference>
<comment type="similarity">
    <text evidence="5">In the N-terminal section; belongs to the DHBP synthase family.</text>
</comment>
<dbReference type="GO" id="GO:0008686">
    <property type="term" value="F:3,4-dihydroxy-2-butanone-4-phosphate synthase activity"/>
    <property type="evidence" value="ECO:0007669"/>
    <property type="project" value="UniProtKB-UniRule"/>
</dbReference>
<evidence type="ECO:0000256" key="11">
    <source>
        <dbReference type="HAMAP-Rule" id="MF_00180"/>
    </source>
</evidence>
<dbReference type="GO" id="GO:0000287">
    <property type="term" value="F:magnesium ion binding"/>
    <property type="evidence" value="ECO:0007669"/>
    <property type="project" value="UniProtKB-UniRule"/>
</dbReference>
<keyword evidence="6 11" id="KW-0686">Riboflavin biosynthesis</keyword>
<evidence type="ECO:0000256" key="3">
    <source>
        <dbReference type="ARBA" id="ARBA00002284"/>
    </source>
</evidence>
<dbReference type="EMBL" id="RBZO01000021">
    <property type="protein sequence ID" value="RKQ14412.1"/>
    <property type="molecule type" value="Genomic_DNA"/>
</dbReference>
<dbReference type="UniPathway" id="UPA00275">
    <property type="reaction ID" value="UER00399"/>
</dbReference>
<feature type="site" description="Essential for catalytic activity" evidence="11">
    <location>
        <position position="124"/>
    </location>
</feature>
<dbReference type="NCBIfam" id="TIGR00506">
    <property type="entry name" value="ribB"/>
    <property type="match status" value="1"/>
</dbReference>
<dbReference type="EC" id="4.1.99.12" evidence="11 12"/>
<feature type="binding site" evidence="11">
    <location>
        <position position="141"/>
    </location>
    <ligand>
        <name>Mg(2+)</name>
        <dbReference type="ChEBI" id="CHEBI:18420"/>
        <label>2</label>
    </ligand>
</feature>
<evidence type="ECO:0000313" key="13">
    <source>
        <dbReference type="EMBL" id="RKQ14412.1"/>
    </source>
</evidence>
<evidence type="ECO:0000256" key="2">
    <source>
        <dbReference type="ARBA" id="ARBA00001936"/>
    </source>
</evidence>
<accession>A0A494YWL6</accession>
<sequence>MINTIEEAITDLKGGKAIIVVDDENRENEGDLVALSEMATPELINLMITHGKGLVCVPIQKAHAEKINLPLMSNNSTDPLGTAFTVSIDHINTTTGISASERALTIRSLTEPDVSSTYFKQPGHVFPLIAKDGGVLTRPGHTEAAVDLAILCGAFPSGVICEIIKEDGTMARLPDLEGMAEAYDLKLITIADLIEYRKSQKQMVRG</sequence>
<keyword evidence="10 11" id="KW-0456">Lyase</keyword>
<dbReference type="SUPFAM" id="SSF55821">
    <property type="entry name" value="YrdC/RibB"/>
    <property type="match status" value="1"/>
</dbReference>
<gene>
    <name evidence="11 13" type="primary">ribB</name>
    <name evidence="13" type="ORF">D8M05_13380</name>
</gene>
<evidence type="ECO:0000256" key="12">
    <source>
        <dbReference type="RuleBase" id="RU003843"/>
    </source>
</evidence>
<comment type="cofactor">
    <cofactor evidence="11 12">
        <name>Mg(2+)</name>
        <dbReference type="ChEBI" id="CHEBI:18420"/>
    </cofactor>
    <cofactor evidence="11 12">
        <name>Mn(2+)</name>
        <dbReference type="ChEBI" id="CHEBI:29035"/>
    </cofactor>
    <text evidence="11 12">Binds 2 divalent metal cations per subunit. Magnesium or manganese.</text>
</comment>
<comment type="cofactor">
    <cofactor evidence="2">
        <name>Mn(2+)</name>
        <dbReference type="ChEBI" id="CHEBI:29035"/>
    </cofactor>
</comment>
<name>A0A494YWL6_9BACI</name>
<dbReference type="OrthoDB" id="9793111at2"/>
<feature type="binding site" evidence="11">
    <location>
        <position position="27"/>
    </location>
    <ligand>
        <name>Mg(2+)</name>
        <dbReference type="ChEBI" id="CHEBI:18420"/>
        <label>1</label>
    </ligand>
</feature>
<dbReference type="PANTHER" id="PTHR21327">
    <property type="entry name" value="GTP CYCLOHYDROLASE II-RELATED"/>
    <property type="match status" value="1"/>
</dbReference>
<evidence type="ECO:0000256" key="7">
    <source>
        <dbReference type="ARBA" id="ARBA00022723"/>
    </source>
</evidence>
<evidence type="ECO:0000256" key="8">
    <source>
        <dbReference type="ARBA" id="ARBA00022842"/>
    </source>
</evidence>
<dbReference type="Gene3D" id="3.90.870.10">
    <property type="entry name" value="DHBP synthase"/>
    <property type="match status" value="1"/>
</dbReference>
<comment type="function">
    <text evidence="3 11 12">Catalyzes the conversion of D-ribulose 5-phosphate to formate and 3,4-dihydroxy-2-butanone 4-phosphate.</text>
</comment>
<keyword evidence="8 11" id="KW-0460">Magnesium</keyword>
<dbReference type="AlphaFoldDB" id="A0A494YWL6"/>
<evidence type="ECO:0000256" key="1">
    <source>
        <dbReference type="ARBA" id="ARBA00000141"/>
    </source>
</evidence>
<evidence type="ECO:0000256" key="10">
    <source>
        <dbReference type="ARBA" id="ARBA00023239"/>
    </source>
</evidence>
<dbReference type="Proteomes" id="UP000281813">
    <property type="component" value="Unassembled WGS sequence"/>
</dbReference>
<organism evidence="13 14">
    <name type="scientific">Oceanobacillus bengalensis</name>
    <dbReference type="NCBI Taxonomy" id="1435466"/>
    <lineage>
        <taxon>Bacteria</taxon>
        <taxon>Bacillati</taxon>
        <taxon>Bacillota</taxon>
        <taxon>Bacilli</taxon>
        <taxon>Bacillales</taxon>
        <taxon>Bacillaceae</taxon>
        <taxon>Oceanobacillus</taxon>
    </lineage>
</organism>
<comment type="subunit">
    <text evidence="11 12">Homodimer.</text>
</comment>
<evidence type="ECO:0000313" key="14">
    <source>
        <dbReference type="Proteomes" id="UP000281813"/>
    </source>
</evidence>
<feature type="binding site" evidence="11">
    <location>
        <begin position="138"/>
        <end position="142"/>
    </location>
    <ligand>
        <name>D-ribulose 5-phosphate</name>
        <dbReference type="ChEBI" id="CHEBI:58121"/>
    </ligand>
</feature>
<dbReference type="PANTHER" id="PTHR21327:SF18">
    <property type="entry name" value="3,4-DIHYDROXY-2-BUTANONE 4-PHOSPHATE SYNTHASE"/>
    <property type="match status" value="1"/>
</dbReference>
<comment type="similarity">
    <text evidence="11 12">Belongs to the DHBP synthase family.</text>
</comment>
<feature type="binding site" evidence="11">
    <location>
        <position position="31"/>
    </location>
    <ligand>
        <name>D-ribulose 5-phosphate</name>
        <dbReference type="ChEBI" id="CHEBI:58121"/>
    </ligand>
</feature>
<dbReference type="GO" id="GO:0005829">
    <property type="term" value="C:cytosol"/>
    <property type="evidence" value="ECO:0007669"/>
    <property type="project" value="TreeGrafter"/>
</dbReference>
<dbReference type="GO" id="GO:0009231">
    <property type="term" value="P:riboflavin biosynthetic process"/>
    <property type="evidence" value="ECO:0007669"/>
    <property type="project" value="UniProtKB-UniRule"/>
</dbReference>